<dbReference type="EMBL" id="MU839829">
    <property type="protein sequence ID" value="KAK1758725.1"/>
    <property type="molecule type" value="Genomic_DNA"/>
</dbReference>
<sequence>MTKEPTTECSFPELLARDLELSAPVFITRSMLDGCPSPSFSTASIDDGISIEGLDIPRRPAFYQHDTARRLSVASNDQTTMIDMFSNDESQLGEFSDTESESSVGMEQPAARTREQSFTTAATSVSGRCSSLISHKPPSPSRISSQYGVRKGSWFDTDEDIELPSTPERQPMDRPVAPCPLSALGFNSLHRRDSSPLSASTTLRPSTSATYHPSHGMTTVDRPHTSSGPARMERPRIVEIQPPLVVPNRKSSLKTQHRPSPTWMTPQTTAYNQVSHDDGTLKCLQAPLRSSPIMPVLATACGRTVIDASKPPVLASREQPRDITDGRTSYLDIADDFIFDAGSESRGYVVPPGHDRKGSLVTLSSWAGSAAEIVAPRTSMGASTTQGIPLPPEVVESLRISISCFPDTMLLSSSLSIETIRSYSKKLKHGALPVTNRMSEDDRSVFSFTTCSTKSTSRWGFHRFLQGRSMKQGNEYPRSHGSAPEQVVTEIQAPVAPAWTPIKNIFPTASDYLCDALYAHIVAYNYIHALCPAAPVLPTQTSAGGNEKTQKIPKKAASLLGLQETPSPTGYGHMQTSFPVKFIGGRRPGTPHSRRTAVSEATALQNIQAGLGRCIALLVATLKQAGEDTEERDGVITLLQPEADMMDPLLMRAICEAVRCAEEAIC</sequence>
<proteinExistence type="predicted"/>
<dbReference type="AlphaFoldDB" id="A0AAJ0BIS8"/>
<feature type="compositionally biased region" description="Polar residues" evidence="1">
    <location>
        <begin position="116"/>
        <end position="133"/>
    </location>
</feature>
<evidence type="ECO:0000313" key="3">
    <source>
        <dbReference type="Proteomes" id="UP001239445"/>
    </source>
</evidence>
<name>A0AAJ0BIS8_9PEZI</name>
<evidence type="ECO:0000313" key="2">
    <source>
        <dbReference type="EMBL" id="KAK1758725.1"/>
    </source>
</evidence>
<accession>A0AAJ0BIS8</accession>
<evidence type="ECO:0000256" key="1">
    <source>
        <dbReference type="SAM" id="MobiDB-lite"/>
    </source>
</evidence>
<dbReference type="Proteomes" id="UP001239445">
    <property type="component" value="Unassembled WGS sequence"/>
</dbReference>
<gene>
    <name evidence="2" type="ORF">QBC47DRAFT_399616</name>
</gene>
<feature type="compositionally biased region" description="Polar residues" evidence="1">
    <location>
        <begin position="195"/>
        <end position="211"/>
    </location>
</feature>
<feature type="compositionally biased region" description="Polar residues" evidence="1">
    <location>
        <begin position="258"/>
        <end position="267"/>
    </location>
</feature>
<comment type="caution">
    <text evidence="2">The sequence shown here is derived from an EMBL/GenBank/DDBJ whole genome shotgun (WGS) entry which is preliminary data.</text>
</comment>
<feature type="region of interest" description="Disordered" evidence="1">
    <location>
        <begin position="192"/>
        <end position="230"/>
    </location>
</feature>
<organism evidence="2 3">
    <name type="scientific">Echria macrotheca</name>
    <dbReference type="NCBI Taxonomy" id="438768"/>
    <lineage>
        <taxon>Eukaryota</taxon>
        <taxon>Fungi</taxon>
        <taxon>Dikarya</taxon>
        <taxon>Ascomycota</taxon>
        <taxon>Pezizomycotina</taxon>
        <taxon>Sordariomycetes</taxon>
        <taxon>Sordariomycetidae</taxon>
        <taxon>Sordariales</taxon>
        <taxon>Schizotheciaceae</taxon>
        <taxon>Echria</taxon>
    </lineage>
</organism>
<protein>
    <submittedName>
        <fullName evidence="2">Uncharacterized protein</fullName>
    </submittedName>
</protein>
<keyword evidence="3" id="KW-1185">Reference proteome</keyword>
<feature type="region of interest" description="Disordered" evidence="1">
    <location>
        <begin position="108"/>
        <end position="147"/>
    </location>
</feature>
<feature type="region of interest" description="Disordered" evidence="1">
    <location>
        <begin position="248"/>
        <end position="267"/>
    </location>
</feature>
<reference evidence="2" key="1">
    <citation type="submission" date="2023-06" db="EMBL/GenBank/DDBJ databases">
        <title>Genome-scale phylogeny and comparative genomics of the fungal order Sordariales.</title>
        <authorList>
            <consortium name="Lawrence Berkeley National Laboratory"/>
            <person name="Hensen N."/>
            <person name="Bonometti L."/>
            <person name="Westerberg I."/>
            <person name="Brannstrom I.O."/>
            <person name="Guillou S."/>
            <person name="Cros-Aarteil S."/>
            <person name="Calhoun S."/>
            <person name="Haridas S."/>
            <person name="Kuo A."/>
            <person name="Mondo S."/>
            <person name="Pangilinan J."/>
            <person name="Riley R."/>
            <person name="Labutti K."/>
            <person name="Andreopoulos B."/>
            <person name="Lipzen A."/>
            <person name="Chen C."/>
            <person name="Yanf M."/>
            <person name="Daum C."/>
            <person name="Ng V."/>
            <person name="Clum A."/>
            <person name="Steindorff A."/>
            <person name="Ohm R."/>
            <person name="Martin F."/>
            <person name="Silar P."/>
            <person name="Natvig D."/>
            <person name="Lalanne C."/>
            <person name="Gautier V."/>
            <person name="Ament-Velasquez S.L."/>
            <person name="Kruys A."/>
            <person name="Hutchinson M.I."/>
            <person name="Powell A.J."/>
            <person name="Barry K."/>
            <person name="Miller A.N."/>
            <person name="Grigoriev I.V."/>
            <person name="Debuchy R."/>
            <person name="Gladieux P."/>
            <person name="Thoren M.H."/>
            <person name="Johannesson H."/>
        </authorList>
    </citation>
    <scope>NUCLEOTIDE SEQUENCE</scope>
    <source>
        <strain evidence="2">PSN4</strain>
    </source>
</reference>